<dbReference type="OrthoDB" id="1908104at2759"/>
<dbReference type="InParanoid" id="A0A2G5EBX9"/>
<comment type="function">
    <text evidence="9">Specific inhibitor of cysteine proteinases. Probably involved in the regulation of endogenous processes and in defense against pests and pathogens.</text>
</comment>
<dbReference type="SUPFAM" id="SSF54403">
    <property type="entry name" value="Cystatin/monellin"/>
    <property type="match status" value="2"/>
</dbReference>
<gene>
    <name evidence="12" type="ORF">AQUCO_00900061v1</name>
</gene>
<evidence type="ECO:0000259" key="11">
    <source>
        <dbReference type="SMART" id="SM00043"/>
    </source>
</evidence>
<dbReference type="GO" id="GO:0004869">
    <property type="term" value="F:cysteine-type endopeptidase inhibitor activity"/>
    <property type="evidence" value="ECO:0007669"/>
    <property type="project" value="UniProtKB-KW"/>
</dbReference>
<proteinExistence type="inferred from homology"/>
<dbReference type="FunFam" id="3.10.450.10:FF:000013">
    <property type="entry name" value="Cysteine proteinase inhibitor"/>
    <property type="match status" value="1"/>
</dbReference>
<accession>A0A2G5EBX9</accession>
<comment type="similarity">
    <text evidence="2 10">Belongs to the cystatin family. Phytocystatin subfamily.</text>
</comment>
<dbReference type="FunCoup" id="A0A2G5EBX9">
    <property type="interactions" value="480"/>
</dbReference>
<dbReference type="InterPro" id="IPR046350">
    <property type="entry name" value="Cystatin_sf"/>
</dbReference>
<sequence>MRINSFVIKKKKSSVALLITILFISLVCKLGFSSTDQVIKMSGVLGGVTDSESTQNSVEIEELAKFAVDEHNKKENALLEFARVVKAKEQVVAGTMHHLTLEAIEAGKKKIYEAKVWVKPWMNFKELTEFKHTGDSTPDVTPSDLGVKQDGHGPGWRTVPAHDPSVKDAANHFVKTIQQRSNSLVPYELLEILHAKAEVVAESTKFDMLLKMKRGSKEEKYKVEVHKNVEGTFHLNQMEQDHS</sequence>
<dbReference type="AlphaFoldDB" id="A0A2G5EBX9"/>
<name>A0A2G5EBX9_AQUCA</name>
<evidence type="ECO:0000313" key="12">
    <source>
        <dbReference type="EMBL" id="PIA53211.1"/>
    </source>
</evidence>
<protein>
    <recommendedName>
        <fullName evidence="10">Cysteine proteinase inhibitor</fullName>
    </recommendedName>
</protein>
<dbReference type="InterPro" id="IPR027214">
    <property type="entry name" value="Cystatin"/>
</dbReference>
<dbReference type="GO" id="GO:0005576">
    <property type="term" value="C:extracellular region"/>
    <property type="evidence" value="ECO:0007669"/>
    <property type="project" value="UniProtKB-SubCell"/>
</dbReference>
<evidence type="ECO:0000256" key="10">
    <source>
        <dbReference type="RuleBase" id="RU362130"/>
    </source>
</evidence>
<dbReference type="GO" id="GO:0006972">
    <property type="term" value="P:hyperosmotic response"/>
    <property type="evidence" value="ECO:0007669"/>
    <property type="project" value="UniProtKB-ARBA"/>
</dbReference>
<evidence type="ECO:0000256" key="4">
    <source>
        <dbReference type="ARBA" id="ARBA00022690"/>
    </source>
</evidence>
<keyword evidence="8" id="KW-0611">Plant defense</keyword>
<dbReference type="CDD" id="cd00042">
    <property type="entry name" value="CY"/>
    <property type="match status" value="1"/>
</dbReference>
<dbReference type="STRING" id="218851.A0A2G5EBX9"/>
<comment type="subcellular location">
    <subcellularLocation>
        <location evidence="1">Secreted</location>
    </subcellularLocation>
</comment>
<evidence type="ECO:0000256" key="5">
    <source>
        <dbReference type="ARBA" id="ARBA00022704"/>
    </source>
</evidence>
<keyword evidence="5 10" id="KW-0789">Thiol protease inhibitor</keyword>
<keyword evidence="3" id="KW-0964">Secreted</keyword>
<dbReference type="Proteomes" id="UP000230069">
    <property type="component" value="Unassembled WGS sequence"/>
</dbReference>
<dbReference type="SMART" id="SM00043">
    <property type="entry name" value="CY"/>
    <property type="match status" value="1"/>
</dbReference>
<evidence type="ECO:0000256" key="6">
    <source>
        <dbReference type="ARBA" id="ARBA00022729"/>
    </source>
</evidence>
<keyword evidence="13" id="KW-1185">Reference proteome</keyword>
<evidence type="ECO:0000256" key="8">
    <source>
        <dbReference type="ARBA" id="ARBA00022821"/>
    </source>
</evidence>
<dbReference type="GO" id="GO:0009414">
    <property type="term" value="P:response to water deprivation"/>
    <property type="evidence" value="ECO:0007669"/>
    <property type="project" value="UniProtKB-ARBA"/>
</dbReference>
<dbReference type="InterPro" id="IPR018073">
    <property type="entry name" value="Prot_inh_cystat_CS"/>
</dbReference>
<dbReference type="Pfam" id="PF16845">
    <property type="entry name" value="SQAPI"/>
    <property type="match status" value="1"/>
</dbReference>
<reference evidence="12 13" key="1">
    <citation type="submission" date="2017-09" db="EMBL/GenBank/DDBJ databases">
        <title>WGS assembly of Aquilegia coerulea Goldsmith.</title>
        <authorList>
            <person name="Hodges S."/>
            <person name="Kramer E."/>
            <person name="Nordborg M."/>
            <person name="Tomkins J."/>
            <person name="Borevitz J."/>
            <person name="Derieg N."/>
            <person name="Yan J."/>
            <person name="Mihaltcheva S."/>
            <person name="Hayes R.D."/>
            <person name="Rokhsar D."/>
        </authorList>
    </citation>
    <scope>NUCLEOTIDE SEQUENCE [LARGE SCALE GENOMIC DNA]</scope>
    <source>
        <strain evidence="13">cv. Goldsmith</strain>
    </source>
</reference>
<dbReference type="PANTHER" id="PTHR11413">
    <property type="entry name" value="CYSTATIN FAMILY MEMBER"/>
    <property type="match status" value="1"/>
</dbReference>
<dbReference type="PANTHER" id="PTHR11413:SF103">
    <property type="entry name" value="CYSTEINE PROTEINASE INHIBITOR 12"/>
    <property type="match status" value="1"/>
</dbReference>
<organism evidence="12 13">
    <name type="scientific">Aquilegia coerulea</name>
    <name type="common">Rocky mountain columbine</name>
    <dbReference type="NCBI Taxonomy" id="218851"/>
    <lineage>
        <taxon>Eukaryota</taxon>
        <taxon>Viridiplantae</taxon>
        <taxon>Streptophyta</taxon>
        <taxon>Embryophyta</taxon>
        <taxon>Tracheophyta</taxon>
        <taxon>Spermatophyta</taxon>
        <taxon>Magnoliopsida</taxon>
        <taxon>Ranunculales</taxon>
        <taxon>Ranunculaceae</taxon>
        <taxon>Thalictroideae</taxon>
        <taxon>Aquilegia</taxon>
    </lineage>
</organism>
<evidence type="ECO:0000256" key="3">
    <source>
        <dbReference type="ARBA" id="ARBA00022525"/>
    </source>
</evidence>
<evidence type="ECO:0000256" key="7">
    <source>
        <dbReference type="ARBA" id="ARBA00022737"/>
    </source>
</evidence>
<dbReference type="GO" id="GO:0009409">
    <property type="term" value="P:response to cold"/>
    <property type="evidence" value="ECO:0007669"/>
    <property type="project" value="UniProtKB-ARBA"/>
</dbReference>
<keyword evidence="6" id="KW-0732">Signal</keyword>
<keyword evidence="4 10" id="KW-0646">Protease inhibitor</keyword>
<dbReference type="EMBL" id="KZ305026">
    <property type="protein sequence ID" value="PIA53211.1"/>
    <property type="molecule type" value="Genomic_DNA"/>
</dbReference>
<evidence type="ECO:0000256" key="2">
    <source>
        <dbReference type="ARBA" id="ARBA00007233"/>
    </source>
</evidence>
<keyword evidence="7" id="KW-0677">Repeat</keyword>
<evidence type="ECO:0000313" key="13">
    <source>
        <dbReference type="Proteomes" id="UP000230069"/>
    </source>
</evidence>
<evidence type="ECO:0000256" key="9">
    <source>
        <dbReference type="ARBA" id="ARBA00037320"/>
    </source>
</evidence>
<dbReference type="Gene3D" id="3.10.450.10">
    <property type="match status" value="2"/>
</dbReference>
<dbReference type="GO" id="GO:0006952">
    <property type="term" value="P:defense response"/>
    <property type="evidence" value="ECO:0007669"/>
    <property type="project" value="UniProtKB-KW"/>
</dbReference>
<dbReference type="FunFam" id="3.10.450.10:FF:000011">
    <property type="entry name" value="Cysteine proteinase inhibitor"/>
    <property type="match status" value="1"/>
</dbReference>
<dbReference type="PROSITE" id="PS00287">
    <property type="entry name" value="CYSTATIN"/>
    <property type="match status" value="1"/>
</dbReference>
<evidence type="ECO:0000256" key="1">
    <source>
        <dbReference type="ARBA" id="ARBA00004613"/>
    </source>
</evidence>
<feature type="domain" description="Cystatin" evidence="11">
    <location>
        <begin position="43"/>
        <end position="133"/>
    </location>
</feature>
<dbReference type="InterPro" id="IPR000010">
    <property type="entry name" value="Cystatin_dom"/>
</dbReference>